<dbReference type="Pfam" id="PF00078">
    <property type="entry name" value="RVT_1"/>
    <property type="match status" value="1"/>
</dbReference>
<dbReference type="InterPro" id="IPR036691">
    <property type="entry name" value="Endo/exonu/phosph_ase_sf"/>
</dbReference>
<keyword evidence="2" id="KW-0548">Nucleotidyltransferase</keyword>
<evidence type="ECO:0000259" key="1">
    <source>
        <dbReference type="PROSITE" id="PS50878"/>
    </source>
</evidence>
<dbReference type="Pfam" id="PF14529">
    <property type="entry name" value="Exo_endo_phos_2"/>
    <property type="match status" value="1"/>
</dbReference>
<proteinExistence type="predicted"/>
<dbReference type="PANTHER" id="PTHR36688:SF2">
    <property type="entry name" value="ENDONUCLEASE_EXONUCLEASE_PHOSPHATASE DOMAIN-CONTAINING PROTEIN"/>
    <property type="match status" value="1"/>
</dbReference>
<dbReference type="AlphaFoldDB" id="A0A2S2P6S3"/>
<dbReference type="InterPro" id="IPR043502">
    <property type="entry name" value="DNA/RNA_pol_sf"/>
</dbReference>
<dbReference type="EMBL" id="GGMR01012443">
    <property type="protein sequence ID" value="MBY25062.1"/>
    <property type="molecule type" value="Transcribed_RNA"/>
</dbReference>
<organism evidence="2">
    <name type="scientific">Schizaphis graminum</name>
    <name type="common">Green bug aphid</name>
    <dbReference type="NCBI Taxonomy" id="13262"/>
    <lineage>
        <taxon>Eukaryota</taxon>
        <taxon>Metazoa</taxon>
        <taxon>Ecdysozoa</taxon>
        <taxon>Arthropoda</taxon>
        <taxon>Hexapoda</taxon>
        <taxon>Insecta</taxon>
        <taxon>Pterygota</taxon>
        <taxon>Neoptera</taxon>
        <taxon>Paraneoptera</taxon>
        <taxon>Hemiptera</taxon>
        <taxon>Sternorrhyncha</taxon>
        <taxon>Aphidomorpha</taxon>
        <taxon>Aphidoidea</taxon>
        <taxon>Aphididae</taxon>
        <taxon>Aphidini</taxon>
        <taxon>Schizaphis</taxon>
    </lineage>
</organism>
<keyword evidence="2" id="KW-0695">RNA-directed DNA polymerase</keyword>
<feature type="domain" description="Reverse transcriptase" evidence="1">
    <location>
        <begin position="483"/>
        <end position="749"/>
    </location>
</feature>
<keyword evidence="2" id="KW-0808">Transferase</keyword>
<dbReference type="InterPro" id="IPR052560">
    <property type="entry name" value="RdDP_mobile_element"/>
</dbReference>
<dbReference type="Gene3D" id="3.60.10.10">
    <property type="entry name" value="Endonuclease/exonuclease/phosphatase"/>
    <property type="match status" value="1"/>
</dbReference>
<dbReference type="SUPFAM" id="SSF56219">
    <property type="entry name" value="DNase I-like"/>
    <property type="match status" value="1"/>
</dbReference>
<reference evidence="2" key="1">
    <citation type="submission" date="2018-04" db="EMBL/GenBank/DDBJ databases">
        <title>Transcriptome of Schizaphis graminum biotype I.</title>
        <authorList>
            <person name="Scully E.D."/>
            <person name="Geib S.M."/>
            <person name="Palmer N.A."/>
            <person name="Koch K."/>
            <person name="Bradshaw J."/>
            <person name="Heng-Moss T."/>
            <person name="Sarath G."/>
        </authorList>
    </citation>
    <scope>NUCLEOTIDE SEQUENCE</scope>
</reference>
<dbReference type="InterPro" id="IPR000477">
    <property type="entry name" value="RT_dom"/>
</dbReference>
<name>A0A2S2P6S3_SCHGA</name>
<gene>
    <name evidence="2" type="ORF">g.15076</name>
</gene>
<dbReference type="GO" id="GO:0003964">
    <property type="term" value="F:RNA-directed DNA polymerase activity"/>
    <property type="evidence" value="ECO:0007669"/>
    <property type="project" value="UniProtKB-KW"/>
</dbReference>
<protein>
    <submittedName>
        <fullName evidence="2">Putative RNA-directed DNA polymerase</fullName>
    </submittedName>
</protein>
<evidence type="ECO:0000313" key="2">
    <source>
        <dbReference type="EMBL" id="MBY25062.1"/>
    </source>
</evidence>
<dbReference type="PROSITE" id="PS50878">
    <property type="entry name" value="RT_POL"/>
    <property type="match status" value="1"/>
</dbReference>
<dbReference type="InterPro" id="IPR005135">
    <property type="entry name" value="Endo/exonuclease/phosphatase"/>
</dbReference>
<accession>A0A2S2P6S3</accession>
<dbReference type="SUPFAM" id="SSF56672">
    <property type="entry name" value="DNA/RNA polymerases"/>
    <property type="match status" value="1"/>
</dbReference>
<sequence>MINNSFTSNSLLILLWNANGLKNHRNELLITLQEKRIDIVLISETHFTNTSYVNFPGYHVYRANHPDNSAHAGAAIYIRASLAYTPLPNFHTNHIQSCAVSLFLNNLPITIAAAYCPPKHKISPDKFTEFLSTLNNNYIVGGDLNAKHIQWGCRASNPRGNSLLQTAHHSNISILAPPNFTYWPTSRHKMPDILDIFVAKIPNSLHTQTQNLLDPCSDHSPVLLSVDCQPPDKLNSSMLSQYRTDWEKFGHILSEKTDLKLCLKTAPDIDDAVNLLTNNIQSTVWESAIQPPLRKAEFNLPIHIRTLISLKRRARAIWQHSRYPSDKRHYNALTLKLKRLLASHRSEAYANYASSLSHNDGSLWKASRKLLHIHNPPPTLRNDDGTWAVSDQDKANIFMKHLENTFQPHYNILSPSKIQEVESFLNSPLQMSVPPRAFSPGEVYFNIKKLPGKKSPGFDLITAEVIRNLPKKSILFLTQIYNAMLRLSYFPILWKYSTIILILKPKKPPDTPTSYRPISLLPILSKLFEKLLLKRILPIVDTAKILPNSQFGFRNSHSTIHQVHRLVDKISYALEEKLYCTGAFLDVSQAFDRVWHAGLLYKLKILLPSHYYLILKSYLEDRHFSVRVGSTFSVPTLINAGVPQGAVTAPLLFNIYISDQPSSIHTLVGDFADDKAILASSSDPHLASSYVQDHLHLLQAWYKEWGVKMNESKSIHCTFTLRQGVCQTLLLNNQPLPTAQCVHYLGVNIDRRLTWSAHIKNKTRTLNDRFRLLRPFLTSKNIKLPTKLLLYKLLLRPIWSYGLQLWGSAKVSNTNRIQRFQSKVLRVISKAPFYVSNNTLHTDFNLPTVTELAKLHYKRFNKKLTHHSNPLIVQLSSATLPGNPHKRLKRQWCRDLLI</sequence>
<dbReference type="CDD" id="cd01650">
    <property type="entry name" value="RT_nLTR_like"/>
    <property type="match status" value="1"/>
</dbReference>
<dbReference type="PANTHER" id="PTHR36688">
    <property type="entry name" value="ENDO/EXONUCLEASE/PHOSPHATASE DOMAIN-CONTAINING PROTEIN"/>
    <property type="match status" value="1"/>
</dbReference>